<dbReference type="EMBL" id="FNVU01000009">
    <property type="protein sequence ID" value="SEG72565.1"/>
    <property type="molecule type" value="Genomic_DNA"/>
</dbReference>
<protein>
    <submittedName>
        <fullName evidence="3">PAS fold-containing protein</fullName>
    </submittedName>
</protein>
<dbReference type="OrthoDB" id="118142at2"/>
<evidence type="ECO:0000259" key="2">
    <source>
        <dbReference type="SMART" id="SM00331"/>
    </source>
</evidence>
<reference evidence="3 4" key="1">
    <citation type="submission" date="2016-10" db="EMBL/GenBank/DDBJ databases">
        <authorList>
            <person name="de Groot N.N."/>
        </authorList>
    </citation>
    <scope>NUCLEOTIDE SEQUENCE [LARGE SCALE GENOMIC DNA]</scope>
    <source>
        <strain evidence="3 4">CGMCC 4.2023</strain>
    </source>
</reference>
<evidence type="ECO:0000256" key="1">
    <source>
        <dbReference type="ARBA" id="ARBA00022801"/>
    </source>
</evidence>
<dbReference type="Pfam" id="PF01590">
    <property type="entry name" value="GAF"/>
    <property type="match status" value="1"/>
</dbReference>
<dbReference type="InterPro" id="IPR013656">
    <property type="entry name" value="PAS_4"/>
</dbReference>
<evidence type="ECO:0000313" key="4">
    <source>
        <dbReference type="Proteomes" id="UP000236754"/>
    </source>
</evidence>
<accession>A0A1H6CIM3</accession>
<gene>
    <name evidence="3" type="ORF">SAMN05216223_10917</name>
</gene>
<sequence>MDASDELLQMDAPSALLAPDGVVRSLNAAMARTLGRSVEQCVARGFGDLLPAGQLTAAESLVAHAAATKSVAMRVLEFPGPGAASVICLVQARSVNDPAGGGRLVWVHSLDAGNDRGGLLIPFRLAAKAANLGLCTYSPQARELEWLGDAPALEALFPQASMSMAEVVRRVHPDDRGALRRLMRATASTARSPWTRLRFSTERDGWHHLVCRARRIILGYGGPERVFGAIRDDTAGEARRRRALVALSAERQRADEIAAFSSAMMTAVTEQEVQQVVLTRLAPTFGGTGAALALVADGRLRVSSDAGIPIPVAAVHDLPLDASSALPYVIRTGEPQFISSQEDYLRRWPRGVMLPYLDQLDSGFAISIASLSPIGDQPLGAWLVTYNGEHRSSPDEQALMDTLADLAGQALKRVSLHEARIELAAVLQQNMLPTLPERLPGLEVAARYRPSRDGLDIGGDWYDAFVTADGAIVLEIGDAQGHDVDAAAAMGQVRASMRAIAAHEPDPATVLTRTNELLVSMDAARFASCTMLRIDPGDGRVTGASAGHVPLLCAHGDGSHDIRELPGGPVLGVLPDAEYSEETFRLDKDTALIMVTDGVVEGPALTLDAGLERAGMLAAHAVHDGLSAEATADRVLDAAAAVNHLDDVAMLIIRRT</sequence>
<dbReference type="Proteomes" id="UP000236754">
    <property type="component" value="Unassembled WGS sequence"/>
</dbReference>
<keyword evidence="4" id="KW-1185">Reference proteome</keyword>
<dbReference type="SMART" id="SM00331">
    <property type="entry name" value="PP2C_SIG"/>
    <property type="match status" value="1"/>
</dbReference>
<dbReference type="RefSeq" id="WP_103887494.1">
    <property type="nucleotide sequence ID" value="NZ_FNVU01000009.1"/>
</dbReference>
<dbReference type="SUPFAM" id="SSF55781">
    <property type="entry name" value="GAF domain-like"/>
    <property type="match status" value="1"/>
</dbReference>
<dbReference type="InterPro" id="IPR001932">
    <property type="entry name" value="PPM-type_phosphatase-like_dom"/>
</dbReference>
<dbReference type="AlphaFoldDB" id="A0A1H6CIM3"/>
<proteinExistence type="predicted"/>
<dbReference type="Gene3D" id="3.60.40.10">
    <property type="entry name" value="PPM-type phosphatase domain"/>
    <property type="match status" value="1"/>
</dbReference>
<dbReference type="InterPro" id="IPR000014">
    <property type="entry name" value="PAS"/>
</dbReference>
<dbReference type="GO" id="GO:0016791">
    <property type="term" value="F:phosphatase activity"/>
    <property type="evidence" value="ECO:0007669"/>
    <property type="project" value="TreeGrafter"/>
</dbReference>
<dbReference type="InterPro" id="IPR052016">
    <property type="entry name" value="Bact_Sigma-Reg"/>
</dbReference>
<dbReference type="Gene3D" id="3.30.450.40">
    <property type="match status" value="1"/>
</dbReference>
<keyword evidence="1" id="KW-0378">Hydrolase</keyword>
<dbReference type="InterPro" id="IPR003018">
    <property type="entry name" value="GAF"/>
</dbReference>
<dbReference type="InterPro" id="IPR035965">
    <property type="entry name" value="PAS-like_dom_sf"/>
</dbReference>
<name>A0A1H6CIM3_9ACTN</name>
<feature type="domain" description="PPM-type phosphatase" evidence="2">
    <location>
        <begin position="439"/>
        <end position="655"/>
    </location>
</feature>
<dbReference type="Gene3D" id="3.30.450.20">
    <property type="entry name" value="PAS domain"/>
    <property type="match status" value="1"/>
</dbReference>
<dbReference type="Pfam" id="PF08448">
    <property type="entry name" value="PAS_4"/>
    <property type="match status" value="1"/>
</dbReference>
<dbReference type="PANTHER" id="PTHR43156:SF2">
    <property type="entry name" value="STAGE II SPORULATION PROTEIN E"/>
    <property type="match status" value="1"/>
</dbReference>
<evidence type="ECO:0000313" key="3">
    <source>
        <dbReference type="EMBL" id="SEG72565.1"/>
    </source>
</evidence>
<organism evidence="3 4">
    <name type="scientific">Actinacidiphila yanglinensis</name>
    <dbReference type="NCBI Taxonomy" id="310779"/>
    <lineage>
        <taxon>Bacteria</taxon>
        <taxon>Bacillati</taxon>
        <taxon>Actinomycetota</taxon>
        <taxon>Actinomycetes</taxon>
        <taxon>Kitasatosporales</taxon>
        <taxon>Streptomycetaceae</taxon>
        <taxon>Actinacidiphila</taxon>
    </lineage>
</organism>
<dbReference type="SUPFAM" id="SSF55785">
    <property type="entry name" value="PYP-like sensor domain (PAS domain)"/>
    <property type="match status" value="1"/>
</dbReference>
<dbReference type="SUPFAM" id="SSF81606">
    <property type="entry name" value="PP2C-like"/>
    <property type="match status" value="1"/>
</dbReference>
<dbReference type="PANTHER" id="PTHR43156">
    <property type="entry name" value="STAGE II SPORULATION PROTEIN E-RELATED"/>
    <property type="match status" value="1"/>
</dbReference>
<dbReference type="CDD" id="cd00130">
    <property type="entry name" value="PAS"/>
    <property type="match status" value="2"/>
</dbReference>
<dbReference type="Pfam" id="PF07228">
    <property type="entry name" value="SpoIIE"/>
    <property type="match status" value="1"/>
</dbReference>
<dbReference type="InterPro" id="IPR029016">
    <property type="entry name" value="GAF-like_dom_sf"/>
</dbReference>
<dbReference type="InterPro" id="IPR036457">
    <property type="entry name" value="PPM-type-like_dom_sf"/>
</dbReference>